<gene>
    <name evidence="2" type="ORF">S12H4_50522</name>
</gene>
<organism evidence="2">
    <name type="scientific">marine sediment metagenome</name>
    <dbReference type="NCBI Taxonomy" id="412755"/>
    <lineage>
        <taxon>unclassified sequences</taxon>
        <taxon>metagenomes</taxon>
        <taxon>ecological metagenomes</taxon>
    </lineage>
</organism>
<comment type="caution">
    <text evidence="2">The sequence shown here is derived from an EMBL/GenBank/DDBJ whole genome shotgun (WGS) entry which is preliminary data.</text>
</comment>
<dbReference type="PANTHER" id="PTHR13696:SF52">
    <property type="entry name" value="PARA FAMILY PROTEIN CT_582"/>
    <property type="match status" value="1"/>
</dbReference>
<evidence type="ECO:0000259" key="1">
    <source>
        <dbReference type="Pfam" id="PF13614"/>
    </source>
</evidence>
<dbReference type="InterPro" id="IPR050678">
    <property type="entry name" value="DNA_Partitioning_ATPase"/>
</dbReference>
<feature type="non-terminal residue" evidence="2">
    <location>
        <position position="1"/>
    </location>
</feature>
<dbReference type="Pfam" id="PF13614">
    <property type="entry name" value="AAA_31"/>
    <property type="match status" value="1"/>
</dbReference>
<dbReference type="InterPro" id="IPR025669">
    <property type="entry name" value="AAA_dom"/>
</dbReference>
<feature type="domain" description="AAA" evidence="1">
    <location>
        <begin position="7"/>
        <end position="125"/>
    </location>
</feature>
<dbReference type="Gene3D" id="3.40.50.300">
    <property type="entry name" value="P-loop containing nucleotide triphosphate hydrolases"/>
    <property type="match status" value="1"/>
</dbReference>
<dbReference type="SUPFAM" id="SSF52540">
    <property type="entry name" value="P-loop containing nucleoside triphosphate hydrolases"/>
    <property type="match status" value="1"/>
</dbReference>
<dbReference type="PANTHER" id="PTHR13696">
    <property type="entry name" value="P-LOOP CONTAINING NUCLEOSIDE TRIPHOSPHATE HYDROLASE"/>
    <property type="match status" value="1"/>
</dbReference>
<dbReference type="AlphaFoldDB" id="X1TMQ0"/>
<protein>
    <recommendedName>
        <fullName evidence="1">AAA domain-containing protein</fullName>
    </recommendedName>
</protein>
<dbReference type="EMBL" id="BARW01031825">
    <property type="protein sequence ID" value="GAJ06613.1"/>
    <property type="molecule type" value="Genomic_DNA"/>
</dbReference>
<proteinExistence type="predicted"/>
<dbReference type="CDD" id="cd02042">
    <property type="entry name" value="ParAB_family"/>
    <property type="match status" value="1"/>
</dbReference>
<dbReference type="InterPro" id="IPR027417">
    <property type="entry name" value="P-loop_NTPase"/>
</dbReference>
<reference evidence="2" key="1">
    <citation type="journal article" date="2014" name="Front. Microbiol.">
        <title>High frequency of phylogenetically diverse reductive dehalogenase-homologous genes in deep subseafloor sedimentary metagenomes.</title>
        <authorList>
            <person name="Kawai M."/>
            <person name="Futagami T."/>
            <person name="Toyoda A."/>
            <person name="Takaki Y."/>
            <person name="Nishi S."/>
            <person name="Hori S."/>
            <person name="Arai W."/>
            <person name="Tsubouchi T."/>
            <person name="Morono Y."/>
            <person name="Uchiyama I."/>
            <person name="Ito T."/>
            <person name="Fujiyama A."/>
            <person name="Inagaki F."/>
            <person name="Takami H."/>
        </authorList>
    </citation>
    <scope>NUCLEOTIDE SEQUENCE</scope>
    <source>
        <strain evidence="2">Expedition CK06-06</strain>
    </source>
</reference>
<accession>X1TMQ0</accession>
<evidence type="ECO:0000313" key="2">
    <source>
        <dbReference type="EMBL" id="GAJ06613.1"/>
    </source>
</evidence>
<sequence length="198" mass="22269">SLGLQSDVTLAEVIEGKAKLDDAQLEARDNLFVVAGGHNLAGVKRLISRRDMRSEMVLTETLNGLNGYDFILLDTAPSWDVLNVNCLFYTDIVAIPVSMEVLALQGIAHFITNVEQVQKYRKELDIKWIIPTFFDGRVRKSAEILEQLKKHFGKAVVEPIHYNVRLSEAPGFGQHIFEFSKNSHGAQDYAKLIERIVS</sequence>
<name>X1TMQ0_9ZZZZ</name>